<feature type="binding site" evidence="6">
    <location>
        <position position="327"/>
    </location>
    <ligand>
        <name>FAD</name>
        <dbReference type="ChEBI" id="CHEBI:57692"/>
    </ligand>
</feature>
<evidence type="ECO:0000256" key="1">
    <source>
        <dbReference type="ARBA" id="ARBA00011738"/>
    </source>
</evidence>
<dbReference type="GO" id="GO:0050660">
    <property type="term" value="F:flavin adenine dinucleotide binding"/>
    <property type="evidence" value="ECO:0007669"/>
    <property type="project" value="UniProtKB-UniRule"/>
</dbReference>
<feature type="binding site" evidence="6">
    <location>
        <position position="122"/>
    </location>
    <ligand>
        <name>FAD</name>
        <dbReference type="ChEBI" id="CHEBI:57692"/>
    </ligand>
</feature>
<keyword evidence="2 6" id="KW-0285">Flavoprotein</keyword>
<dbReference type="GO" id="GO:0004324">
    <property type="term" value="F:ferredoxin-NADP+ reductase activity"/>
    <property type="evidence" value="ECO:0007669"/>
    <property type="project" value="UniProtKB-UniRule"/>
</dbReference>
<organism evidence="8 9">
    <name type="scientific">Weissella oryzae (strain DSM 25784 / JCM 18191 / LMG 30913 / SG25)</name>
    <dbReference type="NCBI Taxonomy" id="1329250"/>
    <lineage>
        <taxon>Bacteria</taxon>
        <taxon>Bacillati</taxon>
        <taxon>Bacillota</taxon>
        <taxon>Bacilli</taxon>
        <taxon>Lactobacillales</taxon>
        <taxon>Lactobacillaceae</taxon>
        <taxon>Weissella</taxon>
    </lineage>
</organism>
<feature type="binding site" evidence="6">
    <location>
        <position position="44"/>
    </location>
    <ligand>
        <name>FAD</name>
        <dbReference type="ChEBI" id="CHEBI:57692"/>
    </ligand>
</feature>
<dbReference type="EMBL" id="DF820489">
    <property type="protein sequence ID" value="GAK30888.1"/>
    <property type="molecule type" value="Genomic_DNA"/>
</dbReference>
<reference evidence="9" key="1">
    <citation type="journal article" date="2014" name="Genome Announc.">
        <title>Draft genome sequence of Weissella oryzae SG25T, isolated from fermented rice grains.</title>
        <authorList>
            <person name="Tanizawa Y."/>
            <person name="Fujisawa T."/>
            <person name="Mochizuki T."/>
            <person name="Kaminuma E."/>
            <person name="Suzuki Y."/>
            <person name="Nakamura Y."/>
            <person name="Tohno M."/>
        </authorList>
    </citation>
    <scope>NUCLEOTIDE SEQUENCE [LARGE SCALE GENOMIC DNA]</scope>
    <source>
        <strain evidence="9">DSM 25784 / JCM 18191 / LMG 30913 / SG25</strain>
    </source>
</reference>
<dbReference type="AlphaFoldDB" id="A0A069CUJ5"/>
<evidence type="ECO:0000256" key="5">
    <source>
        <dbReference type="ARBA" id="ARBA00023002"/>
    </source>
</evidence>
<dbReference type="InterPro" id="IPR036188">
    <property type="entry name" value="FAD/NAD-bd_sf"/>
</dbReference>
<protein>
    <recommendedName>
        <fullName evidence="6">Ferredoxin--NADP reductase</fullName>
        <shortName evidence="6">FNR</shortName>
        <shortName evidence="6">Fd-NADP(+) reductase</shortName>
        <ecNumber evidence="6">1.18.1.2</ecNumber>
    </recommendedName>
</protein>
<comment type="caution">
    <text evidence="6">Lacks conserved residue(s) required for the propagation of feature annotation.</text>
</comment>
<feature type="binding site" evidence="6">
    <location>
        <position position="36"/>
    </location>
    <ligand>
        <name>FAD</name>
        <dbReference type="ChEBI" id="CHEBI:57692"/>
    </ligand>
</feature>
<evidence type="ECO:0000313" key="9">
    <source>
        <dbReference type="Proteomes" id="UP000030643"/>
    </source>
</evidence>
<keyword evidence="3 6" id="KW-0274">FAD</keyword>
<proteinExistence type="inferred from homology"/>
<evidence type="ECO:0000256" key="3">
    <source>
        <dbReference type="ARBA" id="ARBA00022827"/>
    </source>
</evidence>
<dbReference type="Gene3D" id="3.50.50.60">
    <property type="entry name" value="FAD/NAD(P)-binding domain"/>
    <property type="match status" value="2"/>
</dbReference>
<dbReference type="eggNOG" id="COG0492">
    <property type="taxonomic scope" value="Bacteria"/>
</dbReference>
<keyword evidence="4 6" id="KW-0521">NADP</keyword>
<comment type="subunit">
    <text evidence="1 6">Homodimer.</text>
</comment>
<dbReference type="STRING" id="1329250.WOSG25_060060"/>
<keyword evidence="9" id="KW-1185">Reference proteome</keyword>
<dbReference type="GO" id="GO:0050661">
    <property type="term" value="F:NADP binding"/>
    <property type="evidence" value="ECO:0007669"/>
    <property type="project" value="UniProtKB-UniRule"/>
</dbReference>
<dbReference type="OrthoDB" id="9806179at2"/>
<sequence>MSELKDTDLTIIGAGPIGLFAGFYAGLRELDTVIIESLASVGGQVANLYPEKNILDVAGYVKTSGRDLVGSLKTQMEQFPQHLYLKTTVTNVIAKETGFIVQTNRGSFHSAAILIATGRGAFEPRRLPAEIEQDLEGKGIHYFLGDLKQYASRRVLVAGGGDSAVDTALMLNELASEVHLTHRRETFRAMESAVTTLEQSDIILQTPYNIKAIQKNLDGSLAVDLLKVRTEELKTIIVDDIVVSYGFISENKIIDGWEVQPSTERLKFVVNAEQETSEPMVFAVGDVAGYGGKAELIATGFGEVPTAINAVIRRLYPERQTAPEHSSSIVIEEGQVKR</sequence>
<evidence type="ECO:0000256" key="4">
    <source>
        <dbReference type="ARBA" id="ARBA00022857"/>
    </source>
</evidence>
<comment type="catalytic activity">
    <reaction evidence="6">
        <text>2 reduced [2Fe-2S]-[ferredoxin] + NADP(+) + H(+) = 2 oxidized [2Fe-2S]-[ferredoxin] + NADPH</text>
        <dbReference type="Rhea" id="RHEA:20125"/>
        <dbReference type="Rhea" id="RHEA-COMP:10000"/>
        <dbReference type="Rhea" id="RHEA-COMP:10001"/>
        <dbReference type="ChEBI" id="CHEBI:15378"/>
        <dbReference type="ChEBI" id="CHEBI:33737"/>
        <dbReference type="ChEBI" id="CHEBI:33738"/>
        <dbReference type="ChEBI" id="CHEBI:57783"/>
        <dbReference type="ChEBI" id="CHEBI:58349"/>
        <dbReference type="EC" id="1.18.1.2"/>
    </reaction>
</comment>
<feature type="domain" description="FAD/NAD(P)-binding" evidence="7">
    <location>
        <begin position="8"/>
        <end position="304"/>
    </location>
</feature>
<evidence type="ECO:0000313" key="8">
    <source>
        <dbReference type="EMBL" id="GAK30888.1"/>
    </source>
</evidence>
<dbReference type="HAMAP" id="MF_01685">
    <property type="entry name" value="FENR2"/>
    <property type="match status" value="1"/>
</dbReference>
<feature type="binding site" evidence="6">
    <location>
        <position position="49"/>
    </location>
    <ligand>
        <name>FAD</name>
        <dbReference type="ChEBI" id="CHEBI:57692"/>
    </ligand>
</feature>
<dbReference type="Pfam" id="PF07992">
    <property type="entry name" value="Pyr_redox_2"/>
    <property type="match status" value="1"/>
</dbReference>
<comment type="cofactor">
    <cofactor evidence="6">
        <name>FAD</name>
        <dbReference type="ChEBI" id="CHEBI:57692"/>
    </cofactor>
    <text evidence="6">Binds 1 FAD per subunit.</text>
</comment>
<dbReference type="PRINTS" id="PR00469">
    <property type="entry name" value="PNDRDTASEII"/>
</dbReference>
<gene>
    <name evidence="8" type="primary">fnr</name>
    <name evidence="8" type="ORF">WOSG25_060060</name>
</gene>
<dbReference type="EC" id="1.18.1.2" evidence="6"/>
<dbReference type="SUPFAM" id="SSF51905">
    <property type="entry name" value="FAD/NAD(P)-binding domain"/>
    <property type="match status" value="1"/>
</dbReference>
<dbReference type="RefSeq" id="WP_027698949.1">
    <property type="nucleotide sequence ID" value="NZ_DF820489.1"/>
</dbReference>
<feature type="binding site" evidence="6">
    <location>
        <position position="286"/>
    </location>
    <ligand>
        <name>FAD</name>
        <dbReference type="ChEBI" id="CHEBI:57692"/>
    </ligand>
</feature>
<evidence type="ECO:0000256" key="2">
    <source>
        <dbReference type="ARBA" id="ARBA00022630"/>
    </source>
</evidence>
<dbReference type="Proteomes" id="UP000030643">
    <property type="component" value="Unassembled WGS sequence"/>
</dbReference>
<feature type="binding site" evidence="6">
    <location>
        <position position="89"/>
    </location>
    <ligand>
        <name>FAD</name>
        <dbReference type="ChEBI" id="CHEBI:57692"/>
    </ligand>
</feature>
<dbReference type="InterPro" id="IPR023753">
    <property type="entry name" value="FAD/NAD-binding_dom"/>
</dbReference>
<name>A0A069CUJ5_WEIOS</name>
<dbReference type="PRINTS" id="PR00368">
    <property type="entry name" value="FADPNR"/>
</dbReference>
<dbReference type="InterPro" id="IPR022890">
    <property type="entry name" value="Fd--NADP_Rdtase_type_2"/>
</dbReference>
<accession>A0A069CUJ5</accession>
<dbReference type="PANTHER" id="PTHR48105">
    <property type="entry name" value="THIOREDOXIN REDUCTASE 1-RELATED-RELATED"/>
    <property type="match status" value="1"/>
</dbReference>
<dbReference type="InterPro" id="IPR050097">
    <property type="entry name" value="Ferredoxin-NADP_redctase_2"/>
</dbReference>
<comment type="similarity">
    <text evidence="6">Belongs to the ferredoxin--NADP reductase type 2 family.</text>
</comment>
<evidence type="ECO:0000259" key="7">
    <source>
        <dbReference type="Pfam" id="PF07992"/>
    </source>
</evidence>
<keyword evidence="5 6" id="KW-0560">Oxidoreductase</keyword>
<evidence type="ECO:0000256" key="6">
    <source>
        <dbReference type="HAMAP-Rule" id="MF_01685"/>
    </source>
</evidence>